<organism evidence="6 7">
    <name type="scientific">Salinirubrum litoreum</name>
    <dbReference type="NCBI Taxonomy" id="1126234"/>
    <lineage>
        <taxon>Archaea</taxon>
        <taxon>Methanobacteriati</taxon>
        <taxon>Methanobacteriota</taxon>
        <taxon>Stenosarchaea group</taxon>
        <taxon>Halobacteria</taxon>
        <taxon>Halobacteriales</taxon>
        <taxon>Haloferacaceae</taxon>
        <taxon>Salinirubrum</taxon>
    </lineage>
</organism>
<dbReference type="NCBIfam" id="TIGR00229">
    <property type="entry name" value="sensory_box"/>
    <property type="match status" value="1"/>
</dbReference>
<gene>
    <name evidence="6" type="ORF">ACFPJ5_02800</name>
</gene>
<dbReference type="Pfam" id="PF13426">
    <property type="entry name" value="PAS_9"/>
    <property type="match status" value="1"/>
</dbReference>
<dbReference type="Proteomes" id="UP001596201">
    <property type="component" value="Unassembled WGS sequence"/>
</dbReference>
<dbReference type="InterPro" id="IPR029016">
    <property type="entry name" value="GAF-like_dom_sf"/>
</dbReference>
<dbReference type="InterPro" id="IPR035965">
    <property type="entry name" value="PAS-like_dom_sf"/>
</dbReference>
<proteinExistence type="predicted"/>
<dbReference type="PANTHER" id="PTHR34236:SF1">
    <property type="entry name" value="DIMETHYL SULFOXIDE REDUCTASE TRANSCRIPTIONAL ACTIVATOR"/>
    <property type="match status" value="1"/>
</dbReference>
<dbReference type="SUPFAM" id="SSF55781">
    <property type="entry name" value="GAF domain-like"/>
    <property type="match status" value="2"/>
</dbReference>
<dbReference type="InterPro" id="IPR007050">
    <property type="entry name" value="HTH_bacterioopsin"/>
</dbReference>
<dbReference type="InterPro" id="IPR001610">
    <property type="entry name" value="PAC"/>
</dbReference>
<protein>
    <submittedName>
        <fullName evidence="6">Bacterio-opsin activator domain-containing protein</fullName>
    </submittedName>
</protein>
<dbReference type="Gene3D" id="3.30.450.20">
    <property type="entry name" value="PAS domain"/>
    <property type="match status" value="1"/>
</dbReference>
<evidence type="ECO:0000259" key="5">
    <source>
        <dbReference type="PROSITE" id="PS50113"/>
    </source>
</evidence>
<dbReference type="SMART" id="SM00091">
    <property type="entry name" value="PAS"/>
    <property type="match status" value="1"/>
</dbReference>
<dbReference type="Gene3D" id="1.10.10.10">
    <property type="entry name" value="Winged helix-like DNA-binding domain superfamily/Winged helix DNA-binding domain"/>
    <property type="match status" value="1"/>
</dbReference>
<dbReference type="Pfam" id="PF04967">
    <property type="entry name" value="HTH_10"/>
    <property type="match status" value="1"/>
</dbReference>
<evidence type="ECO:0000256" key="3">
    <source>
        <dbReference type="SAM" id="MobiDB-lite"/>
    </source>
</evidence>
<keyword evidence="2" id="KW-0804">Transcription</keyword>
<keyword evidence="7" id="KW-1185">Reference proteome</keyword>
<dbReference type="InterPro" id="IPR031803">
    <property type="entry name" value="BAT_GAF/HTH-assoc"/>
</dbReference>
<dbReference type="InterPro" id="IPR036388">
    <property type="entry name" value="WH-like_DNA-bd_sf"/>
</dbReference>
<dbReference type="Pfam" id="PF15915">
    <property type="entry name" value="BAT"/>
    <property type="match status" value="1"/>
</dbReference>
<evidence type="ECO:0000313" key="7">
    <source>
        <dbReference type="Proteomes" id="UP001596201"/>
    </source>
</evidence>
<dbReference type="AlphaFoldDB" id="A0ABD5R796"/>
<dbReference type="InterPro" id="IPR003018">
    <property type="entry name" value="GAF"/>
</dbReference>
<dbReference type="SMART" id="SM00086">
    <property type="entry name" value="PAC"/>
    <property type="match status" value="1"/>
</dbReference>
<sequence length="741" mass="79362">MDTGADRPEVDEGAVVEQIDDGVLLHDPETGYIVDANRAAVDIYGYPVPDLCGMRVAELSAPDPTYDDARARTLIEAAAGGDPQRFDWRIERPDGERRWVNVTLRPATVDGVDVVVAVVRDVTTHKRHERLFRELQSAAAALTGASSVAEIYSLVAGAAVEAFGATCVVCYRYDRASGELSPTALAPGDDDPEDLPPITDTDSVVWRSFAEGLPRHRAAALGPERSVGPDDPAVDETLLLPVGSHGVLLLEFGRRPAATETASDTDGRGAPATDATGATDATDATGTTSADGRNGTGTPRVARVEPESERGVEFASLLALLAEVTLDRAVQERALAERERRLARRDERLDALGHAVELLGVVVDAVVSTPTVARMEQAVCDDVTTVEPVAFAWIGETDRDRTVVPRRCTDGDAEGADWLDDEPDHSPSGVHPARAAVETGEIQHVGSLVEDCDDEDWARRALARGYQSTCAIPLCYRNASYGVLKLYATTPGAFEAIEESLSLLGSLVAFARSAGIRRRALTGDRRTELTLRLTGAPDFALRVATRLDCRVELVDGWTTDGDTADLTLRLPTSVAEDALALAERTATIRAAETVDADGGDYTTAVRLRQDGAWLGTMLADHGGRLEALTATPEAARVEATVPSGVDPSTVVDALDGRYGTVELQRQLSDERGEWSDGLADLLTDRQREVLETAVAHGYFASPRETDAETVAGHLGISQPTFSEHLRTAERRLFTALFGDDD</sequence>
<reference evidence="6 7" key="1">
    <citation type="journal article" date="2019" name="Int. J. Syst. Evol. Microbiol.">
        <title>The Global Catalogue of Microorganisms (GCM) 10K type strain sequencing project: providing services to taxonomists for standard genome sequencing and annotation.</title>
        <authorList>
            <consortium name="The Broad Institute Genomics Platform"/>
            <consortium name="The Broad Institute Genome Sequencing Center for Infectious Disease"/>
            <person name="Wu L."/>
            <person name="Ma J."/>
        </authorList>
    </citation>
    <scope>NUCLEOTIDE SEQUENCE [LARGE SCALE GENOMIC DNA]</scope>
    <source>
        <strain evidence="6 7">CGMCC 1.12237</strain>
    </source>
</reference>
<name>A0ABD5R796_9EURY</name>
<feature type="region of interest" description="Disordered" evidence="3">
    <location>
        <begin position="258"/>
        <end position="308"/>
    </location>
</feature>
<evidence type="ECO:0000256" key="1">
    <source>
        <dbReference type="ARBA" id="ARBA00023015"/>
    </source>
</evidence>
<evidence type="ECO:0000256" key="2">
    <source>
        <dbReference type="ARBA" id="ARBA00023163"/>
    </source>
</evidence>
<dbReference type="InterPro" id="IPR000700">
    <property type="entry name" value="PAS-assoc_C"/>
</dbReference>
<dbReference type="SUPFAM" id="SSF55785">
    <property type="entry name" value="PYP-like sensor domain (PAS domain)"/>
    <property type="match status" value="1"/>
</dbReference>
<dbReference type="InterPro" id="IPR000014">
    <property type="entry name" value="PAS"/>
</dbReference>
<feature type="domain" description="PAC" evidence="5">
    <location>
        <begin position="84"/>
        <end position="134"/>
    </location>
</feature>
<dbReference type="PANTHER" id="PTHR34236">
    <property type="entry name" value="DIMETHYL SULFOXIDE REDUCTASE TRANSCRIPTIONAL ACTIVATOR"/>
    <property type="match status" value="1"/>
</dbReference>
<evidence type="ECO:0000313" key="6">
    <source>
        <dbReference type="EMBL" id="MFC5365850.1"/>
    </source>
</evidence>
<dbReference type="PROSITE" id="PS50112">
    <property type="entry name" value="PAS"/>
    <property type="match status" value="1"/>
</dbReference>
<accession>A0ABD5R796</accession>
<dbReference type="EMBL" id="JBHSKX010000001">
    <property type="protein sequence ID" value="MFC5365850.1"/>
    <property type="molecule type" value="Genomic_DNA"/>
</dbReference>
<keyword evidence="1" id="KW-0805">Transcription regulation</keyword>
<dbReference type="Gene3D" id="3.30.450.40">
    <property type="match status" value="1"/>
</dbReference>
<dbReference type="RefSeq" id="WP_227228825.1">
    <property type="nucleotide sequence ID" value="NZ_JAJCVJ010000001.1"/>
</dbReference>
<evidence type="ECO:0000259" key="4">
    <source>
        <dbReference type="PROSITE" id="PS50112"/>
    </source>
</evidence>
<feature type="compositionally biased region" description="Low complexity" evidence="3">
    <location>
        <begin position="268"/>
        <end position="292"/>
    </location>
</feature>
<dbReference type="CDD" id="cd00130">
    <property type="entry name" value="PAS"/>
    <property type="match status" value="1"/>
</dbReference>
<dbReference type="Pfam" id="PF13185">
    <property type="entry name" value="GAF_2"/>
    <property type="match status" value="1"/>
</dbReference>
<feature type="domain" description="PAS" evidence="4">
    <location>
        <begin position="15"/>
        <end position="63"/>
    </location>
</feature>
<dbReference type="PROSITE" id="PS50113">
    <property type="entry name" value="PAC"/>
    <property type="match status" value="1"/>
</dbReference>
<comment type="caution">
    <text evidence="6">The sequence shown here is derived from an EMBL/GenBank/DDBJ whole genome shotgun (WGS) entry which is preliminary data.</text>
</comment>